<dbReference type="CDD" id="cd14473">
    <property type="entry name" value="FERM_B-lobe"/>
    <property type="match status" value="1"/>
</dbReference>
<dbReference type="SUPFAM" id="SSF50729">
    <property type="entry name" value="PH domain-like"/>
    <property type="match status" value="1"/>
</dbReference>
<dbReference type="InterPro" id="IPR015009">
    <property type="entry name" value="Vinculin-bd_dom"/>
</dbReference>
<dbReference type="CDD" id="cd10569">
    <property type="entry name" value="FERM_C_Talin"/>
    <property type="match status" value="1"/>
</dbReference>
<dbReference type="OrthoDB" id="9084872at2759"/>
<dbReference type="GO" id="GO:0005925">
    <property type="term" value="C:focal adhesion"/>
    <property type="evidence" value="ECO:0007669"/>
    <property type="project" value="UniProtKB-SubCell"/>
</dbReference>
<dbReference type="SMART" id="SM00295">
    <property type="entry name" value="B41"/>
    <property type="match status" value="1"/>
</dbReference>
<dbReference type="SUPFAM" id="SSF47031">
    <property type="entry name" value="Second domain of FERM"/>
    <property type="match status" value="1"/>
</dbReference>
<feature type="coiled-coil region" evidence="10">
    <location>
        <begin position="1023"/>
        <end position="1076"/>
    </location>
</feature>
<dbReference type="GO" id="GO:0005856">
    <property type="term" value="C:cytoskeleton"/>
    <property type="evidence" value="ECO:0007669"/>
    <property type="project" value="UniProtKB-SubCell"/>
</dbReference>
<accession>A0A7L2UJB9</accession>
<keyword evidence="6" id="KW-0597">Phosphoprotein</keyword>
<dbReference type="GO" id="GO:0001726">
    <property type="term" value="C:ruffle"/>
    <property type="evidence" value="ECO:0007669"/>
    <property type="project" value="InterPro"/>
</dbReference>
<evidence type="ECO:0000256" key="3">
    <source>
        <dbReference type="ARBA" id="ARBA00004413"/>
    </source>
</evidence>
<keyword evidence="8" id="KW-0472">Membrane</keyword>
<dbReference type="GO" id="GO:0030036">
    <property type="term" value="P:actin cytoskeleton organization"/>
    <property type="evidence" value="ECO:0007669"/>
    <property type="project" value="TreeGrafter"/>
</dbReference>
<evidence type="ECO:0000313" key="13">
    <source>
        <dbReference type="EMBL" id="NXS45930.1"/>
    </source>
</evidence>
<dbReference type="InterPro" id="IPR019747">
    <property type="entry name" value="FERM_CS"/>
</dbReference>
<keyword evidence="4" id="KW-1003">Cell membrane</keyword>
<dbReference type="GO" id="GO:0098609">
    <property type="term" value="P:cell-cell adhesion"/>
    <property type="evidence" value="ECO:0007669"/>
    <property type="project" value="TreeGrafter"/>
</dbReference>
<dbReference type="Pfam" id="PF02174">
    <property type="entry name" value="IRS"/>
    <property type="match status" value="1"/>
</dbReference>
<dbReference type="FunFam" id="1.20.120.230:FF:000005">
    <property type="entry name" value="Talin 1"/>
    <property type="match status" value="1"/>
</dbReference>
<evidence type="ECO:0000256" key="1">
    <source>
        <dbReference type="ARBA" id="ARBA00004245"/>
    </source>
</evidence>
<evidence type="ECO:0000259" key="12">
    <source>
        <dbReference type="PROSITE" id="PS50945"/>
    </source>
</evidence>
<organism evidence="13 14">
    <name type="scientific">Balaeniceps rex</name>
    <name type="common">Shoebill</name>
    <dbReference type="NCBI Taxonomy" id="33584"/>
    <lineage>
        <taxon>Eukaryota</taxon>
        <taxon>Metazoa</taxon>
        <taxon>Chordata</taxon>
        <taxon>Craniata</taxon>
        <taxon>Vertebrata</taxon>
        <taxon>Euteleostomi</taxon>
        <taxon>Archelosauria</taxon>
        <taxon>Archosauria</taxon>
        <taxon>Dinosauria</taxon>
        <taxon>Saurischia</taxon>
        <taxon>Theropoda</taxon>
        <taxon>Coelurosauria</taxon>
        <taxon>Aves</taxon>
        <taxon>Neognathae</taxon>
        <taxon>Neoaves</taxon>
        <taxon>Aequornithes</taxon>
        <taxon>Pelecaniformes</taxon>
        <taxon>Balaenicipitidae</taxon>
        <taxon>Balaeniceps</taxon>
    </lineage>
</organism>
<dbReference type="InterPro" id="IPR035963">
    <property type="entry name" value="FERM_2"/>
</dbReference>
<reference evidence="13 14" key="1">
    <citation type="submission" date="2019-09" db="EMBL/GenBank/DDBJ databases">
        <title>Bird 10,000 Genomes (B10K) Project - Family phase.</title>
        <authorList>
            <person name="Zhang G."/>
        </authorList>
    </citation>
    <scope>NUCLEOTIDE SEQUENCE [LARGE SCALE GENOMIC DNA]</scope>
    <source>
        <strain evidence="13">B10K-DU-012-56</strain>
    </source>
</reference>
<dbReference type="PROSITE" id="PS50057">
    <property type="entry name" value="FERM_3"/>
    <property type="match status" value="1"/>
</dbReference>
<dbReference type="EMBL" id="VYZW01038932">
    <property type="protein sequence ID" value="NXS45930.1"/>
    <property type="molecule type" value="Genomic_DNA"/>
</dbReference>
<dbReference type="FunFam" id="1.20.120.230:FF:000002">
    <property type="entry name" value="Talin 2"/>
    <property type="match status" value="1"/>
</dbReference>
<dbReference type="CDD" id="cd12150">
    <property type="entry name" value="talin-RS"/>
    <property type="match status" value="1"/>
</dbReference>
<dbReference type="FunFam" id="3.10.20.90:FF:000028">
    <property type="entry name" value="Talin 2"/>
    <property type="match status" value="1"/>
</dbReference>
<dbReference type="Pfam" id="PF21692">
    <property type="entry name" value="Talin_R4"/>
    <property type="match status" value="1"/>
</dbReference>
<dbReference type="SMART" id="SM01244">
    <property type="entry name" value="IRS"/>
    <property type="match status" value="1"/>
</dbReference>
<feature type="coiled-coil region" evidence="10">
    <location>
        <begin position="1813"/>
        <end position="1844"/>
    </location>
</feature>
<dbReference type="Pfam" id="PF25177">
    <property type="entry name" value="Talin_VBS2"/>
    <property type="match status" value="1"/>
</dbReference>
<dbReference type="GO" id="GO:0005200">
    <property type="term" value="F:structural constituent of cytoskeleton"/>
    <property type="evidence" value="ECO:0007669"/>
    <property type="project" value="InterPro"/>
</dbReference>
<dbReference type="Gene3D" id="1.20.1420.10">
    <property type="entry name" value="Talin, central domain"/>
    <property type="match status" value="7"/>
</dbReference>
<dbReference type="FunFam" id="1.20.1420.10:FF:000005">
    <property type="entry name" value="Talin 2"/>
    <property type="match status" value="1"/>
</dbReference>
<dbReference type="PROSITE" id="PS00661">
    <property type="entry name" value="FERM_2"/>
    <property type="match status" value="1"/>
</dbReference>
<dbReference type="FunFam" id="1.20.1420.10:FF:000004">
    <property type="entry name" value="Talin 2"/>
    <property type="match status" value="1"/>
</dbReference>
<dbReference type="Gene3D" id="1.20.80.10">
    <property type="match status" value="1"/>
</dbReference>
<comment type="caution">
    <text evidence="13">The sequence shown here is derived from an EMBL/GenBank/DDBJ whole genome shotgun (WGS) entry which is preliminary data.</text>
</comment>
<dbReference type="InterPro" id="IPR002558">
    <property type="entry name" value="ILWEQ_dom"/>
</dbReference>
<evidence type="ECO:0000256" key="10">
    <source>
        <dbReference type="SAM" id="Coils"/>
    </source>
</evidence>
<dbReference type="SMART" id="SM00307">
    <property type="entry name" value="ILWEQ"/>
    <property type="match status" value="1"/>
</dbReference>
<feature type="coiled-coil region" evidence="10">
    <location>
        <begin position="2524"/>
        <end position="2551"/>
    </location>
</feature>
<dbReference type="SUPFAM" id="SSF109880">
    <property type="entry name" value="A middle domain of Talin 1"/>
    <property type="match status" value="1"/>
</dbReference>
<proteinExistence type="predicted"/>
<keyword evidence="9" id="KW-0206">Cytoskeleton</keyword>
<dbReference type="GO" id="GO:0005886">
    <property type="term" value="C:plasma membrane"/>
    <property type="evidence" value="ECO:0007669"/>
    <property type="project" value="UniProtKB-SubCell"/>
</dbReference>
<dbReference type="Pfam" id="PF09141">
    <property type="entry name" value="Talin_middle"/>
    <property type="match status" value="1"/>
</dbReference>
<dbReference type="FunFam" id="1.20.80.10:FF:000007">
    <property type="entry name" value="Talin 2"/>
    <property type="match status" value="1"/>
</dbReference>
<evidence type="ECO:0000256" key="8">
    <source>
        <dbReference type="ARBA" id="ARBA00023136"/>
    </source>
</evidence>
<dbReference type="GO" id="GO:0051015">
    <property type="term" value="F:actin filament binding"/>
    <property type="evidence" value="ECO:0007669"/>
    <property type="project" value="InterPro"/>
</dbReference>
<dbReference type="PROSITE" id="PS00660">
    <property type="entry name" value="FERM_1"/>
    <property type="match status" value="1"/>
</dbReference>
<keyword evidence="14" id="KW-1185">Reference proteome</keyword>
<dbReference type="InterPro" id="IPR002404">
    <property type="entry name" value="IRS_PTB"/>
</dbReference>
<evidence type="ECO:0000256" key="4">
    <source>
        <dbReference type="ARBA" id="ARBA00022475"/>
    </source>
</evidence>
<feature type="non-terminal residue" evidence="13">
    <location>
        <position position="2566"/>
    </location>
</feature>
<dbReference type="InterPro" id="IPR049108">
    <property type="entry name" value="Talin_R4"/>
</dbReference>
<comment type="subcellular location">
    <subcellularLocation>
        <location evidence="2">Cell junction</location>
        <location evidence="2">Focal adhesion</location>
    </subcellularLocation>
    <subcellularLocation>
        <location evidence="3">Cell membrane</location>
        <topology evidence="3">Peripheral membrane protein</topology>
        <orientation evidence="3">Cytoplasmic side</orientation>
    </subcellularLocation>
    <subcellularLocation>
        <location evidence="1">Cytoplasm</location>
        <location evidence="1">Cytoskeleton</location>
    </subcellularLocation>
</comment>
<dbReference type="PANTHER" id="PTHR19981:SF7">
    <property type="entry name" value="TALIN-1"/>
    <property type="match status" value="1"/>
</dbReference>
<dbReference type="FunFam" id="1.20.1420.10:FF:000002">
    <property type="entry name" value="Talin 2"/>
    <property type="match status" value="1"/>
</dbReference>
<dbReference type="InterPro" id="IPR029071">
    <property type="entry name" value="Ubiquitin-like_domsf"/>
</dbReference>
<dbReference type="InterPro" id="IPR037438">
    <property type="entry name" value="Talin1/2-RS"/>
</dbReference>
<dbReference type="InterPro" id="IPR000299">
    <property type="entry name" value="FERM_domain"/>
</dbReference>
<dbReference type="PROSITE" id="PS50945">
    <property type="entry name" value="I_LWEQ"/>
    <property type="match status" value="1"/>
</dbReference>
<feature type="domain" description="I/LWEQ" evidence="12">
    <location>
        <begin position="2317"/>
        <end position="2556"/>
    </location>
</feature>
<dbReference type="FunFam" id="1.20.1420.10:FF:000007">
    <property type="entry name" value="Talin 2"/>
    <property type="match status" value="1"/>
</dbReference>
<dbReference type="Pfam" id="PF01608">
    <property type="entry name" value="I_LWEQ"/>
    <property type="match status" value="1"/>
</dbReference>
<dbReference type="CDD" id="cd17171">
    <property type="entry name" value="FERM_F0_TLN1"/>
    <property type="match status" value="1"/>
</dbReference>
<dbReference type="InterPro" id="IPR054082">
    <property type="entry name" value="Talin_IBS2B"/>
</dbReference>
<dbReference type="Pfam" id="PF16511">
    <property type="entry name" value="FERM_f0"/>
    <property type="match status" value="1"/>
</dbReference>
<dbReference type="Pfam" id="PF21865">
    <property type="entry name" value="TLN1-like_RS"/>
    <property type="match status" value="3"/>
</dbReference>
<dbReference type="Gene3D" id="2.30.29.30">
    <property type="entry name" value="Pleckstrin-homology domain (PH domain)/Phosphotyrosine-binding domain (PTB)"/>
    <property type="match status" value="1"/>
</dbReference>
<dbReference type="SUPFAM" id="SSF109885">
    <property type="entry name" value="I/LWEQ domain"/>
    <property type="match status" value="4"/>
</dbReference>
<dbReference type="InterPro" id="IPR036723">
    <property type="entry name" value="Alpha-catenin/vinculin-like_sf"/>
</dbReference>
<dbReference type="InterPro" id="IPR014352">
    <property type="entry name" value="FERM/acyl-CoA-bd_prot_sf"/>
</dbReference>
<dbReference type="Proteomes" id="UP000528411">
    <property type="component" value="Unassembled WGS sequence"/>
</dbReference>
<dbReference type="InterPro" id="IPR019749">
    <property type="entry name" value="Band_41_domain"/>
</dbReference>
<dbReference type="InterPro" id="IPR054060">
    <property type="entry name" value="TLN1-like_RS"/>
</dbReference>
<name>A0A7L2UJB9_BALRX</name>
<dbReference type="GO" id="GO:0034329">
    <property type="term" value="P:cell junction assembly"/>
    <property type="evidence" value="ECO:0007669"/>
    <property type="project" value="UniProtKB-ARBA"/>
</dbReference>
<dbReference type="CDD" id="cd17173">
    <property type="entry name" value="FERM_F1_TLN1"/>
    <property type="match status" value="1"/>
</dbReference>
<dbReference type="InterPro" id="IPR019748">
    <property type="entry name" value="FERM_central"/>
</dbReference>
<dbReference type="Gene3D" id="1.20.1410.10">
    <property type="entry name" value="I/LWEQ domain"/>
    <property type="match status" value="1"/>
</dbReference>
<evidence type="ECO:0000259" key="11">
    <source>
        <dbReference type="PROSITE" id="PS50057"/>
    </source>
</evidence>
<feature type="non-terminal residue" evidence="13">
    <location>
        <position position="1"/>
    </location>
</feature>
<dbReference type="InterPro" id="IPR032425">
    <property type="entry name" value="FERM_f0"/>
</dbReference>
<evidence type="ECO:0000256" key="6">
    <source>
        <dbReference type="ARBA" id="ARBA00022553"/>
    </source>
</evidence>
<dbReference type="Pfam" id="PF08913">
    <property type="entry name" value="VBS"/>
    <property type="match status" value="1"/>
</dbReference>
<dbReference type="InterPro" id="IPR035964">
    <property type="entry name" value="I/LWEQ_dom_sf"/>
</dbReference>
<dbReference type="PANTHER" id="PTHR19981">
    <property type="entry name" value="TALIN"/>
    <property type="match status" value="1"/>
</dbReference>
<dbReference type="InterPro" id="IPR011993">
    <property type="entry name" value="PH-like_dom_sf"/>
</dbReference>
<evidence type="ECO:0000256" key="2">
    <source>
        <dbReference type="ARBA" id="ARBA00004246"/>
    </source>
</evidence>
<dbReference type="InterPro" id="IPR015224">
    <property type="entry name" value="Talin_cent"/>
</dbReference>
<evidence type="ECO:0000313" key="14">
    <source>
        <dbReference type="Proteomes" id="UP000528411"/>
    </source>
</evidence>
<dbReference type="Gene3D" id="1.20.120.230">
    <property type="entry name" value="Alpha-catenin/vinculin-like"/>
    <property type="match status" value="5"/>
</dbReference>
<evidence type="ECO:0000256" key="5">
    <source>
        <dbReference type="ARBA" id="ARBA00022490"/>
    </source>
</evidence>
<dbReference type="FunFam" id="3.10.20.90:FF:000066">
    <property type="entry name" value="Talin 1"/>
    <property type="match status" value="1"/>
</dbReference>
<dbReference type="InterPro" id="IPR036476">
    <property type="entry name" value="Talin_cent_sf"/>
</dbReference>
<keyword evidence="10" id="KW-0175">Coiled coil</keyword>
<dbReference type="FunFam" id="1.20.120.230:FF:000003">
    <property type="entry name" value="Talin 2"/>
    <property type="match status" value="1"/>
</dbReference>
<dbReference type="GO" id="GO:0005737">
    <property type="term" value="C:cytoplasm"/>
    <property type="evidence" value="ECO:0007669"/>
    <property type="project" value="TreeGrafter"/>
</dbReference>
<dbReference type="FunFam" id="1.20.120.230:FF:000004">
    <property type="entry name" value="Talin 2"/>
    <property type="match status" value="1"/>
</dbReference>
<dbReference type="SUPFAM" id="SSF47220">
    <property type="entry name" value="alpha-catenin/vinculin-like"/>
    <property type="match status" value="5"/>
</dbReference>
<feature type="domain" description="FERM" evidence="11">
    <location>
        <begin position="86"/>
        <end position="403"/>
    </location>
</feature>
<evidence type="ECO:0000256" key="7">
    <source>
        <dbReference type="ARBA" id="ARBA00022949"/>
    </source>
</evidence>
<dbReference type="FunFam" id="1.20.120.230:FF:000009">
    <property type="entry name" value="Talin 2"/>
    <property type="match status" value="1"/>
</dbReference>
<dbReference type="FunFam" id="2.30.29.30:FF:000028">
    <property type="entry name" value="Talin 2"/>
    <property type="match status" value="1"/>
</dbReference>
<dbReference type="Pfam" id="PF21896">
    <property type="entry name" value="Talin_IBS2B"/>
    <property type="match status" value="3"/>
</dbReference>
<protein>
    <submittedName>
        <fullName evidence="13">TLN1 protein</fullName>
    </submittedName>
</protein>
<dbReference type="Gene3D" id="3.10.20.90">
    <property type="entry name" value="Phosphatidylinositol 3-kinase Catalytic Subunit, Chain A, domain 1"/>
    <property type="match status" value="3"/>
</dbReference>
<dbReference type="SUPFAM" id="SSF54236">
    <property type="entry name" value="Ubiquitin-like"/>
    <property type="match status" value="1"/>
</dbReference>
<dbReference type="FunFam" id="1.20.1410.10:FF:000001">
    <property type="entry name" value="Talin 2"/>
    <property type="match status" value="1"/>
</dbReference>
<evidence type="ECO:0000256" key="9">
    <source>
        <dbReference type="ARBA" id="ARBA00023212"/>
    </source>
</evidence>
<keyword evidence="7" id="KW-0965">Cell junction</keyword>
<keyword evidence="5" id="KW-0963">Cytoplasm</keyword>
<dbReference type="FunFam" id="1.20.1420.10:FF:000001">
    <property type="entry name" value="Talin 2"/>
    <property type="match status" value="1"/>
</dbReference>
<dbReference type="InterPro" id="IPR057346">
    <property type="entry name" value="Talin1/2_VBS2"/>
</dbReference>
<dbReference type="GO" id="GO:0005178">
    <property type="term" value="F:integrin binding"/>
    <property type="evidence" value="ECO:0007669"/>
    <property type="project" value="TreeGrafter"/>
</dbReference>
<gene>
    <name evidence="13" type="primary">Tln1_2</name>
    <name evidence="13" type="ORF">BALREX_R03005</name>
</gene>
<sequence length="2566" mass="274152">MVALSLKISIGNVVKTMQFEPSTMVYDACRMIRERVPEAQMGQPNDFGLFLSDEDPKKGIWLEAGKALDYYMLRNGDTMEYKKKQRPLKIRMLDGTVKTVMVDDSKTVTDMLMTICARIGITNYDEYSLVREIMEEKKEEVTGTLKKDKTLLRDEKKMEKLKQKLHTDDELNWLDHGRTLREQGIDNNETLLLRRKFFYSDQNVDSRDPVQLNLLYVQARDDILNGSHPVSFDKACEFAGYQCQIQFGPHNEQKHKPGFLELKDFLPKEYIKQKGERKIFMAHKNCGNMSEIEAKVRYVKLARSLKTYGVSFFLVKEKMKGKNKLVLRLLGITKECVMRVDEKTKEVIQEWSLTNIKRWAASPKSFTLDFGDYQDGYYSVQTTEGEQIAQLIAGYIDIILKKKKSKDHFGLEGDEESTMLEDSVSPKKSTVLQQQFNRVGKAELGSVALPAIMRTGAGGPENFQVGTMPQPQLQITSGQMHRGHMPPLTSAQQALTGTINSSMQAVQAAQATLDDFETLPPLGQDAASKAWRKNKMDESKHEIHSQVDAITAGTASVVNLTAGDPADTDYTAVGCAVTTISSNLTEMSKGVKLLAALMEDEGGNGRQLLQAAKNLASAVSDLLKTAQPASAEPRQNLLQAAGLVGQTSGELLQQIGESDTDPRFQDMLMHLAKAVASAAAALVLKAKNVAQKTEDAALQTQVIAAATQCALSTSQLVACTKVVAPTISSPVCQEQLIEAGKLVAKSAEGCVEASKVAASNDQLLKQVGVAATAVTQALNDLLQHIKQHALGGQPIGRYDQATDTILNVTENIFSSMGDAGEMVRQARILAQATSDLVNAIKADAEGETDLENSRKLLSAAKILADATAKMVEAAKGAAAHPDSEEQQQRLREAAEGLRMATNAAAQNAIKKKLVHKLEHAAKQAAASATQTIAAAQHAASSNKNPAAQQQLVQSCKVVAEQIPMLVQGVRGSQSQPDSPSAQLALIAASQNFLQPGGKMVAAAKATVPTITDQASAMQLSQCAKNLAAALAELRTAAQKAQEACGPLEIDSALSLVQSLERDLQEAKAAARDGKLKPLPGETMEKCAQDLGNSTKAVSSAIAHLLGEVAQGNENYTGTGLRAGAGRGEGAAPAATDLCIPPGIAAREVAQALRSLSQAARGVAASTPDPQAQSAMLECASDVMDKANNLIEEARKAVAKPGDPESQQRLAQVAKAVSQALSRCVNCLPGQRDVDAAIRVVGEASKRLLTDSFPPSTKSFQEAQSQLNQAAAGLNQSANELVQASRGTPQDLAKSSGKFGQDFNEFLQAGVEMASQSPNKEDQAQVVSNLKSISMSSSKLLLAAKALSADPAAPNLKNQLAAAARAVTDSINQLITMCTQQAPGQKECDNALRELETVKELLENPTQTVNDMSYFNCLDSVMENSKVLGESMAGISQNAKNSKLPEFGDSISAASKALCGLTEAAAQAAYLVGVSDPNSQAGQQGLVDPTQFARANQAIQMACQNLVDPACTQSQVLSAATIVAKHTSALCNTCRLASSRTANPVAKRQFVQSAKEVANSTANLVKTIKALDGEFNEENRERCRAATAPLIEAVDNLTAFASNPEFATVPAQISPEGRRAMEPIVSSAKTMLESSAGLIQTARSLAVNPKDPPQWSVLAGHSRTVSDSIKKLITNMRDKAPGQRECDEAIEVLNKCMREVDQASLAAISQQLAPREDISQEALHNQMITAVQEISNLIEPVASAARAEASQLGHKVSQMAQYFEPLIMAAIGAASKTPNHQQQMNLLDQTKTLAESALQMLYTAKEAGGNPKQAAHTQEALEEAMQMMKEAVEDLTTTLNEAASAVGVVGGMVDSITQAINQLDEGPVGEPEGTFVDYQTTMVKTAKAIAVTVQEMVTKSTTNPDELGILANQLTNDYGQLAQEAKPAALTAENEEIGSHIKRRVQELGHGCAALVTKAGALQCSPSDAYTKKELIESARKVSEKVSHVLAALQAGNRGTQACITAASAVSGIIADLDTTIMFATAGTLNRENSETFADHREGILKTAKALVEDTKVLVQNATASQEKLAQAAQSSVSTITRLAEVVKLGAASLGSEDPETQVVLINAVKDVAKALGDLIGATKAAAGKAGDDPAVYQLKNSAKVMVTNVTSLLKTVKAVEDEATKGTRALEATIEHIRQELAVFSSPVPPAKVSTPEDFIRMTKGITMATAKAVAAGNSCRQEDVIATANLSRRAIADMLRACKEAAYHPEVSGDVRQRALRFGKECADGYLELLEHVLVILQKPTHELKQQLAGYSKRVASSVTELIQAAEAMKGTEWVDPEDPTVIAENELLGAAAAIEAAAKKLEQLKPRAKPKQADESLNFEEQILEAAKSIAAATSALVKAASAAQRELVAQGKVGAIPANAVDDGQWSQGLISAARMVAAATNNLCEAANAAVQGHASEEKLISSAKQVAASTAQLLVACKVKADHDSEAMKRLQAAGNAVKRASDNLVKAAQKAAAFQEHDETVVVKEKMVGGIAQIIAAQEEMLRKERELEEARKKLAMIRQQQYKFLPSELRDEEQN</sequence>